<name>A0A5K1VNJ2_ENTHI</name>
<dbReference type="Pfam" id="PF13774">
    <property type="entry name" value="Longin"/>
    <property type="match status" value="1"/>
</dbReference>
<dbReference type="VEuPathDB" id="AmoebaDB:KM1_015910"/>
<dbReference type="InterPro" id="IPR042855">
    <property type="entry name" value="V_SNARE_CC"/>
</dbReference>
<keyword evidence="5" id="KW-1133">Transmembrane helix</keyword>
<evidence type="ECO:0000256" key="1">
    <source>
        <dbReference type="ARBA" id="ARBA00004156"/>
    </source>
</evidence>
<dbReference type="VEuPathDB" id="AmoebaDB:EHI_168380"/>
<dbReference type="VEuPathDB" id="AmoebaDB:EHI5A_015150"/>
<dbReference type="InterPro" id="IPR010908">
    <property type="entry name" value="Longin_dom"/>
</dbReference>
<organism evidence="7 8">
    <name type="scientific">Entamoeba histolytica</name>
    <dbReference type="NCBI Taxonomy" id="5759"/>
    <lineage>
        <taxon>Eukaryota</taxon>
        <taxon>Amoebozoa</taxon>
        <taxon>Evosea</taxon>
        <taxon>Archamoebae</taxon>
        <taxon>Mastigamoebida</taxon>
        <taxon>Entamoebidae</taxon>
        <taxon>Entamoeba</taxon>
    </lineage>
</organism>
<keyword evidence="3 5" id="KW-0472">Membrane</keyword>
<evidence type="ECO:0000256" key="4">
    <source>
        <dbReference type="ARBA" id="ARBA00023329"/>
    </source>
</evidence>
<dbReference type="GO" id="GO:0030659">
    <property type="term" value="C:cytoplasmic vesicle membrane"/>
    <property type="evidence" value="ECO:0007669"/>
    <property type="project" value="UniProtKB-SubCell"/>
</dbReference>
<dbReference type="VEuPathDB" id="AmoebaDB:EHI7A_006620"/>
<evidence type="ECO:0000259" key="6">
    <source>
        <dbReference type="SMART" id="SM01270"/>
    </source>
</evidence>
<dbReference type="Gene3D" id="3.30.450.50">
    <property type="entry name" value="Longin domain"/>
    <property type="match status" value="1"/>
</dbReference>
<evidence type="ECO:0000256" key="5">
    <source>
        <dbReference type="SAM" id="Phobius"/>
    </source>
</evidence>
<dbReference type="EMBL" id="BDEQ01000001">
    <property type="protein sequence ID" value="GAT96369.1"/>
    <property type="molecule type" value="Genomic_DNA"/>
</dbReference>
<reference evidence="7 8" key="1">
    <citation type="submission" date="2016-05" db="EMBL/GenBank/DDBJ databases">
        <title>First whole genome sequencing of Entamoeba histolytica HM1:IMSS-clone-6.</title>
        <authorList>
            <person name="Mukherjee Avik.K."/>
            <person name="Izumyama S."/>
            <person name="Nakada-Tsukui K."/>
            <person name="Nozaki T."/>
        </authorList>
    </citation>
    <scope>NUCLEOTIDE SEQUENCE [LARGE SCALE GENOMIC DNA]</scope>
    <source>
        <strain evidence="7 8">HM1:IMSS clone 6</strain>
    </source>
</reference>
<comment type="caution">
    <text evidence="7">The sequence shown here is derived from an EMBL/GenBank/DDBJ whole genome shotgun (WGS) entry which is preliminary data.</text>
</comment>
<dbReference type="SUPFAM" id="SSF64356">
    <property type="entry name" value="SNARE-like"/>
    <property type="match status" value="1"/>
</dbReference>
<evidence type="ECO:0000313" key="8">
    <source>
        <dbReference type="Proteomes" id="UP000078387"/>
    </source>
</evidence>
<keyword evidence="4" id="KW-0968">Cytoplasmic vesicle</keyword>
<comment type="subcellular location">
    <subcellularLocation>
        <location evidence="1">Cytoplasmic vesicle membrane</location>
    </subcellularLocation>
</comment>
<proteinExistence type="inferred from homology"/>
<gene>
    <name evidence="7" type="ORF">CL6EHI_168380</name>
</gene>
<dbReference type="OMA" id="CCELAGK"/>
<keyword evidence="5" id="KW-0812">Transmembrane</keyword>
<feature type="domain" description="Longin" evidence="6">
    <location>
        <begin position="50"/>
        <end position="136"/>
    </location>
</feature>
<evidence type="ECO:0000313" key="7">
    <source>
        <dbReference type="EMBL" id="GAT96369.1"/>
    </source>
</evidence>
<dbReference type="VEuPathDB" id="AmoebaDB:EHI8A_004560"/>
<accession>A0A5K1VNJ2</accession>
<sequence>MAEEKIALIQKKYNELEYDDNILYGGIIIKYQHVCETVIEGQDLNKQKSAVEKIIGQLKRNEEKEQVKSFEGQTRTIYVLQNGLIAVILVCDIRFPPKLAFATMKNIYSFFYSTFKKTIDGLNSHSFVSIEEFDSFRPKLLDFIMKANNDETDETRILRKKTKNFYTTTEVSVRKIGERGKKVADLEKQADTMKQASSDLSASAVDVRNLQRCKYWKRKSIVIILLVVLVLGIIGIIIGVCFQFIPRSNNSR</sequence>
<comment type="similarity">
    <text evidence="2">Belongs to the synaptobrevin family.</text>
</comment>
<dbReference type="Proteomes" id="UP000078387">
    <property type="component" value="Unassembled WGS sequence"/>
</dbReference>
<dbReference type="Gene3D" id="1.20.5.110">
    <property type="match status" value="1"/>
</dbReference>
<evidence type="ECO:0000256" key="2">
    <source>
        <dbReference type="ARBA" id="ARBA00008025"/>
    </source>
</evidence>
<dbReference type="Pfam" id="PF00957">
    <property type="entry name" value="Synaptobrevin"/>
    <property type="match status" value="1"/>
</dbReference>
<protein>
    <recommendedName>
        <fullName evidence="6">Longin domain-containing protein</fullName>
    </recommendedName>
</protein>
<evidence type="ECO:0000256" key="3">
    <source>
        <dbReference type="ARBA" id="ARBA00023136"/>
    </source>
</evidence>
<dbReference type="SMART" id="SM01270">
    <property type="entry name" value="Longin"/>
    <property type="match status" value="1"/>
</dbReference>
<feature type="transmembrane region" description="Helical" evidence="5">
    <location>
        <begin position="221"/>
        <end position="245"/>
    </location>
</feature>
<dbReference type="InterPro" id="IPR011012">
    <property type="entry name" value="Longin-like_dom_sf"/>
</dbReference>
<dbReference type="AlphaFoldDB" id="A0A5K1VNJ2"/>